<name>A0ABV9EG23_9ACTN</name>
<evidence type="ECO:0000259" key="1">
    <source>
        <dbReference type="Pfam" id="PF12697"/>
    </source>
</evidence>
<comment type="caution">
    <text evidence="2">The sequence shown here is derived from an EMBL/GenBank/DDBJ whole genome shotgun (WGS) entry which is preliminary data.</text>
</comment>
<evidence type="ECO:0000313" key="3">
    <source>
        <dbReference type="Proteomes" id="UP001595891"/>
    </source>
</evidence>
<gene>
    <name evidence="2" type="ORF">ACFO8L_19895</name>
</gene>
<keyword evidence="3" id="KW-1185">Reference proteome</keyword>
<dbReference type="Proteomes" id="UP001595891">
    <property type="component" value="Unassembled WGS sequence"/>
</dbReference>
<keyword evidence="2" id="KW-0378">Hydrolase</keyword>
<proteinExistence type="predicted"/>
<feature type="domain" description="AB hydrolase-1" evidence="1">
    <location>
        <begin position="25"/>
        <end position="262"/>
    </location>
</feature>
<dbReference type="SUPFAM" id="SSF53474">
    <property type="entry name" value="alpha/beta-Hydrolases"/>
    <property type="match status" value="1"/>
</dbReference>
<protein>
    <submittedName>
        <fullName evidence="2">Alpha/beta fold hydrolase</fullName>
    </submittedName>
</protein>
<organism evidence="2 3">
    <name type="scientific">Sphaerisporangium corydalis</name>
    <dbReference type="NCBI Taxonomy" id="1441875"/>
    <lineage>
        <taxon>Bacteria</taxon>
        <taxon>Bacillati</taxon>
        <taxon>Actinomycetota</taxon>
        <taxon>Actinomycetes</taxon>
        <taxon>Streptosporangiales</taxon>
        <taxon>Streptosporangiaceae</taxon>
        <taxon>Sphaerisporangium</taxon>
    </lineage>
</organism>
<dbReference type="PANTHER" id="PTHR43433:SF5">
    <property type="entry name" value="AB HYDROLASE-1 DOMAIN-CONTAINING PROTEIN"/>
    <property type="match status" value="1"/>
</dbReference>
<reference evidence="3" key="1">
    <citation type="journal article" date="2019" name="Int. J. Syst. Evol. Microbiol.">
        <title>The Global Catalogue of Microorganisms (GCM) 10K type strain sequencing project: providing services to taxonomists for standard genome sequencing and annotation.</title>
        <authorList>
            <consortium name="The Broad Institute Genomics Platform"/>
            <consortium name="The Broad Institute Genome Sequencing Center for Infectious Disease"/>
            <person name="Wu L."/>
            <person name="Ma J."/>
        </authorList>
    </citation>
    <scope>NUCLEOTIDE SEQUENCE [LARGE SCALE GENOMIC DNA]</scope>
    <source>
        <strain evidence="3">CCUG 49560</strain>
    </source>
</reference>
<dbReference type="InterPro" id="IPR000073">
    <property type="entry name" value="AB_hydrolase_1"/>
</dbReference>
<dbReference type="InterPro" id="IPR029058">
    <property type="entry name" value="AB_hydrolase_fold"/>
</dbReference>
<sequence length="275" mass="29431">MTILNTEHVPGARLHYVLRGSGPLLVLVAGGDGDASSSDDLAARLADDYTVLTYDRRGLSGSTIDDPSDPPTVTTHADDLHHLLAAVTTEPAYVCGSSIGALISLELVSRHPGQVGVLVAHEPPTTQLLSEAERTRAAHDQREIEETHRTEGTFAALLKFAILTGIDLNDREPDVKAAPRGPGRLPNLEFFLTHDAPAVRRHLLDLPALKSASTRILPAVGKTSAHTWPHRCTLLLAEHLAVPPTTFPAGHNALTSHPQAFATRLTQLLTPNPIP</sequence>
<dbReference type="EMBL" id="JBHSFN010000011">
    <property type="protein sequence ID" value="MFC4588363.1"/>
    <property type="molecule type" value="Genomic_DNA"/>
</dbReference>
<accession>A0ABV9EG23</accession>
<dbReference type="InterPro" id="IPR050471">
    <property type="entry name" value="AB_hydrolase"/>
</dbReference>
<dbReference type="RefSeq" id="WP_262846785.1">
    <property type="nucleotide sequence ID" value="NZ_JANZYP010000052.1"/>
</dbReference>
<dbReference type="PANTHER" id="PTHR43433">
    <property type="entry name" value="HYDROLASE, ALPHA/BETA FOLD FAMILY PROTEIN"/>
    <property type="match status" value="1"/>
</dbReference>
<dbReference type="Gene3D" id="3.40.50.1820">
    <property type="entry name" value="alpha/beta hydrolase"/>
    <property type="match status" value="1"/>
</dbReference>
<dbReference type="Pfam" id="PF12697">
    <property type="entry name" value="Abhydrolase_6"/>
    <property type="match status" value="1"/>
</dbReference>
<evidence type="ECO:0000313" key="2">
    <source>
        <dbReference type="EMBL" id="MFC4588363.1"/>
    </source>
</evidence>
<dbReference type="GO" id="GO:0016787">
    <property type="term" value="F:hydrolase activity"/>
    <property type="evidence" value="ECO:0007669"/>
    <property type="project" value="UniProtKB-KW"/>
</dbReference>